<dbReference type="GO" id="GO:0031177">
    <property type="term" value="F:phosphopantetheine binding"/>
    <property type="evidence" value="ECO:0007669"/>
    <property type="project" value="InterPro"/>
</dbReference>
<dbReference type="STRING" id="1210089.GCA_001613165_01146"/>
<organism evidence="4 5">
    <name type="scientific">Nocardia mexicana</name>
    <dbReference type="NCBI Taxonomy" id="279262"/>
    <lineage>
        <taxon>Bacteria</taxon>
        <taxon>Bacillati</taxon>
        <taxon>Actinomycetota</taxon>
        <taxon>Actinomycetes</taxon>
        <taxon>Mycobacteriales</taxon>
        <taxon>Nocardiaceae</taxon>
        <taxon>Nocardia</taxon>
    </lineage>
</organism>
<accession>A0A370H5D4</accession>
<gene>
    <name evidence="4" type="ORF">DFR68_104110</name>
</gene>
<comment type="caution">
    <text evidence="4">The sequence shown here is derived from an EMBL/GenBank/DDBJ whole genome shotgun (WGS) entry which is preliminary data.</text>
</comment>
<sequence>MHREILATVLRQVAGDDAAIEVATLDQAGDETLFEDMGFDSIALLEVLNRLKREHGIALDDDVLEQAKSPAQLVAAIDEERRNVA</sequence>
<dbReference type="PROSITE" id="PS00012">
    <property type="entry name" value="PHOSPHOPANTETHEINE"/>
    <property type="match status" value="1"/>
</dbReference>
<dbReference type="InterPro" id="IPR036736">
    <property type="entry name" value="ACP-like_sf"/>
</dbReference>
<dbReference type="SUPFAM" id="SSF47336">
    <property type="entry name" value="ACP-like"/>
    <property type="match status" value="1"/>
</dbReference>
<evidence type="ECO:0000313" key="5">
    <source>
        <dbReference type="Proteomes" id="UP000255355"/>
    </source>
</evidence>
<reference evidence="4 5" key="1">
    <citation type="submission" date="2018-07" db="EMBL/GenBank/DDBJ databases">
        <title>Genomic Encyclopedia of Type Strains, Phase IV (KMG-IV): sequencing the most valuable type-strain genomes for metagenomic binning, comparative biology and taxonomic classification.</title>
        <authorList>
            <person name="Goeker M."/>
        </authorList>
    </citation>
    <scope>NUCLEOTIDE SEQUENCE [LARGE SCALE GENOMIC DNA]</scope>
    <source>
        <strain evidence="4 5">DSM 44952</strain>
    </source>
</reference>
<evidence type="ECO:0000256" key="1">
    <source>
        <dbReference type="ARBA" id="ARBA00022450"/>
    </source>
</evidence>
<feature type="domain" description="Carrier" evidence="3">
    <location>
        <begin position="4"/>
        <end position="81"/>
    </location>
</feature>
<evidence type="ECO:0000256" key="2">
    <source>
        <dbReference type="ARBA" id="ARBA00022553"/>
    </source>
</evidence>
<name>A0A370H5D4_9NOCA</name>
<dbReference type="Gene3D" id="1.10.1200.10">
    <property type="entry name" value="ACP-like"/>
    <property type="match status" value="1"/>
</dbReference>
<dbReference type="Pfam" id="PF00550">
    <property type="entry name" value="PP-binding"/>
    <property type="match status" value="1"/>
</dbReference>
<dbReference type="PROSITE" id="PS50075">
    <property type="entry name" value="CARRIER"/>
    <property type="match status" value="1"/>
</dbReference>
<dbReference type="InterPro" id="IPR006162">
    <property type="entry name" value="Ppantetheine_attach_site"/>
</dbReference>
<dbReference type="EMBL" id="QQAZ01000004">
    <property type="protein sequence ID" value="RDI51627.1"/>
    <property type="molecule type" value="Genomic_DNA"/>
</dbReference>
<keyword evidence="2" id="KW-0597">Phosphoprotein</keyword>
<keyword evidence="1" id="KW-0596">Phosphopantetheine</keyword>
<dbReference type="SMART" id="SM00823">
    <property type="entry name" value="PKS_PP"/>
    <property type="match status" value="1"/>
</dbReference>
<evidence type="ECO:0000313" key="4">
    <source>
        <dbReference type="EMBL" id="RDI51627.1"/>
    </source>
</evidence>
<dbReference type="Proteomes" id="UP000255355">
    <property type="component" value="Unassembled WGS sequence"/>
</dbReference>
<dbReference type="AlphaFoldDB" id="A0A370H5D4"/>
<dbReference type="InterPro" id="IPR009081">
    <property type="entry name" value="PP-bd_ACP"/>
</dbReference>
<keyword evidence="5" id="KW-1185">Reference proteome</keyword>
<protein>
    <submittedName>
        <fullName evidence="4">Act minimal PKS acyl carrier protein</fullName>
    </submittedName>
</protein>
<evidence type="ECO:0000259" key="3">
    <source>
        <dbReference type="PROSITE" id="PS50075"/>
    </source>
</evidence>
<dbReference type="InterPro" id="IPR020806">
    <property type="entry name" value="PKS_PP-bd"/>
</dbReference>
<proteinExistence type="predicted"/>